<dbReference type="PANTHER" id="PTHR12409">
    <property type="entry name" value="PREFOLDIN SUBUNIT 3"/>
    <property type="match status" value="1"/>
</dbReference>
<dbReference type="InterPro" id="IPR016655">
    <property type="entry name" value="PFD3"/>
</dbReference>
<dbReference type="GO" id="GO:0007021">
    <property type="term" value="P:tubulin complex assembly"/>
    <property type="evidence" value="ECO:0007669"/>
    <property type="project" value="EnsemblFungi"/>
</dbReference>
<dbReference type="SUPFAM" id="SSF46579">
    <property type="entry name" value="Prefoldin"/>
    <property type="match status" value="1"/>
</dbReference>
<evidence type="ECO:0000256" key="3">
    <source>
        <dbReference type="ARBA" id="ARBA00023186"/>
    </source>
</evidence>
<evidence type="ECO:0000313" key="6">
    <source>
        <dbReference type="EMBL" id="ODV96278.1"/>
    </source>
</evidence>
<dbReference type="STRING" id="669874.A0A1E4TX94"/>
<feature type="coiled-coil region" evidence="5">
    <location>
        <begin position="137"/>
        <end position="164"/>
    </location>
</feature>
<dbReference type="GO" id="GO:0015631">
    <property type="term" value="F:tubulin binding"/>
    <property type="evidence" value="ECO:0007669"/>
    <property type="project" value="EnsemblFungi"/>
</dbReference>
<proteinExistence type="inferred from homology"/>
<evidence type="ECO:0000256" key="5">
    <source>
        <dbReference type="SAM" id="Coils"/>
    </source>
</evidence>
<dbReference type="Pfam" id="PF02996">
    <property type="entry name" value="Prefoldin"/>
    <property type="match status" value="1"/>
</dbReference>
<dbReference type="InterPro" id="IPR004127">
    <property type="entry name" value="Prefoldin_subunit_alpha"/>
</dbReference>
<evidence type="ECO:0000313" key="7">
    <source>
        <dbReference type="Proteomes" id="UP000094236"/>
    </source>
</evidence>
<accession>A0A1E4TX94</accession>
<comment type="similarity">
    <text evidence="1 4">Belongs to the prefoldin subunit alpha family.</text>
</comment>
<comment type="function">
    <text evidence="4">Binds specifically to cytosolic chaperonin (c-CPN) and transfers target proteins to it. Binds to nascent polypeptide chain and promotes folding in an environment in which there are many competing pathways for nonnative proteins.</text>
</comment>
<sequence length="189" mass="22062">MTTELTTAVTNARGIPQAKFIENIDLFINNKSPSEELINSKLSSIQDLLNQFKFMEESKKVSLQNLKIKVPDLEQNISIIKTLQEEKKNDEFIEQEVNYQLNDTIFTKAVIDKNELESVFLWLGADVMLEYPIDEALEMLNKRLKEANENKDKTVEDLEFLRENITTMEVNLARLYNWDVKRRRGTDSK</sequence>
<comment type="subunit">
    <text evidence="2 4">Heterohexamer of two PFD-alpha type and four PFD-beta type subunits.</text>
</comment>
<organism evidence="6 7">
    <name type="scientific">Pachysolen tannophilus NRRL Y-2460</name>
    <dbReference type="NCBI Taxonomy" id="669874"/>
    <lineage>
        <taxon>Eukaryota</taxon>
        <taxon>Fungi</taxon>
        <taxon>Dikarya</taxon>
        <taxon>Ascomycota</taxon>
        <taxon>Saccharomycotina</taxon>
        <taxon>Pichiomycetes</taxon>
        <taxon>Pachysolenaceae</taxon>
        <taxon>Pachysolen</taxon>
    </lineage>
</organism>
<dbReference type="FunFam" id="1.10.287.370:FF:000001">
    <property type="entry name" value="Prefoldin subunit 3"/>
    <property type="match status" value="1"/>
</dbReference>
<dbReference type="Proteomes" id="UP000094236">
    <property type="component" value="Unassembled WGS sequence"/>
</dbReference>
<name>A0A1E4TX94_PACTA</name>
<keyword evidence="3 4" id="KW-0143">Chaperone</keyword>
<keyword evidence="7" id="KW-1185">Reference proteome</keyword>
<dbReference type="AlphaFoldDB" id="A0A1E4TX94"/>
<dbReference type="GO" id="GO:0006457">
    <property type="term" value="P:protein folding"/>
    <property type="evidence" value="ECO:0007669"/>
    <property type="project" value="UniProtKB-UniRule"/>
</dbReference>
<dbReference type="EMBL" id="KV454013">
    <property type="protein sequence ID" value="ODV96278.1"/>
    <property type="molecule type" value="Genomic_DNA"/>
</dbReference>
<dbReference type="GO" id="GO:0005737">
    <property type="term" value="C:cytoplasm"/>
    <property type="evidence" value="ECO:0007669"/>
    <property type="project" value="EnsemblFungi"/>
</dbReference>
<protein>
    <recommendedName>
        <fullName evidence="4">Prefoldin subunit 3</fullName>
    </recommendedName>
</protein>
<evidence type="ECO:0000256" key="2">
    <source>
        <dbReference type="ARBA" id="ARBA00011695"/>
    </source>
</evidence>
<dbReference type="CDD" id="cd23156">
    <property type="entry name" value="Prefoldin_3"/>
    <property type="match status" value="1"/>
</dbReference>
<dbReference type="InterPro" id="IPR009053">
    <property type="entry name" value="Prefoldin"/>
</dbReference>
<evidence type="ECO:0000256" key="1">
    <source>
        <dbReference type="ARBA" id="ARBA00010048"/>
    </source>
</evidence>
<dbReference type="GO" id="GO:0016272">
    <property type="term" value="C:prefoldin complex"/>
    <property type="evidence" value="ECO:0007669"/>
    <property type="project" value="UniProtKB-UniRule"/>
</dbReference>
<keyword evidence="5" id="KW-0175">Coiled coil</keyword>
<dbReference type="PANTHER" id="PTHR12409:SF0">
    <property type="entry name" value="PREFOLDIN SUBUNIT 3"/>
    <property type="match status" value="1"/>
</dbReference>
<dbReference type="GO" id="GO:0007017">
    <property type="term" value="P:microtubule-based process"/>
    <property type="evidence" value="ECO:0007669"/>
    <property type="project" value="TreeGrafter"/>
</dbReference>
<dbReference type="PIRSF" id="PIRSF016396">
    <property type="entry name" value="Prefoldin_subunit_3"/>
    <property type="match status" value="1"/>
</dbReference>
<reference evidence="7" key="1">
    <citation type="submission" date="2016-05" db="EMBL/GenBank/DDBJ databases">
        <title>Comparative genomics of biotechnologically important yeasts.</title>
        <authorList>
            <consortium name="DOE Joint Genome Institute"/>
            <person name="Riley R."/>
            <person name="Haridas S."/>
            <person name="Wolfe K.H."/>
            <person name="Lopes M.R."/>
            <person name="Hittinger C.T."/>
            <person name="Goker M."/>
            <person name="Salamov A."/>
            <person name="Wisecaver J."/>
            <person name="Long T.M."/>
            <person name="Aerts A.L."/>
            <person name="Barry K."/>
            <person name="Choi C."/>
            <person name="Clum A."/>
            <person name="Coughlan A.Y."/>
            <person name="Deshpande S."/>
            <person name="Douglass A.P."/>
            <person name="Hanson S.J."/>
            <person name="Klenk H.-P."/>
            <person name="Labutti K."/>
            <person name="Lapidus A."/>
            <person name="Lindquist E."/>
            <person name="Lipzen A."/>
            <person name="Meier-Kolthoff J.P."/>
            <person name="Ohm R.A."/>
            <person name="Otillar R.P."/>
            <person name="Pangilinan J."/>
            <person name="Peng Y."/>
            <person name="Rokas A."/>
            <person name="Rosa C.A."/>
            <person name="Scheuner C."/>
            <person name="Sibirny A.A."/>
            <person name="Slot J.C."/>
            <person name="Stielow J.B."/>
            <person name="Sun H."/>
            <person name="Kurtzman C.P."/>
            <person name="Blackwell M."/>
            <person name="Grigoriev I.V."/>
            <person name="Jeffries T.W."/>
        </authorList>
    </citation>
    <scope>NUCLEOTIDE SEQUENCE [LARGE SCALE GENOMIC DNA]</scope>
    <source>
        <strain evidence="7">NRRL Y-2460</strain>
    </source>
</reference>
<gene>
    <name evidence="6" type="ORF">PACTADRAFT_2569</name>
</gene>
<dbReference type="Gene3D" id="1.10.287.370">
    <property type="match status" value="1"/>
</dbReference>
<dbReference type="OrthoDB" id="6375174at2759"/>
<evidence type="ECO:0000256" key="4">
    <source>
        <dbReference type="PIRNR" id="PIRNR016396"/>
    </source>
</evidence>